<protein>
    <submittedName>
        <fullName evidence="3">G3156 protein</fullName>
    </submittedName>
</protein>
<dbReference type="PANTHER" id="PTHR36003">
    <property type="entry name" value="TONB-DEPENDENT HEME RECEPTOR A"/>
    <property type="match status" value="1"/>
</dbReference>
<sequence length="85" mass="9304">MSGALGALRRSLTQAPKHARSIKTGQPVKGGGHDEPHYIHAEHMYETWNIKNKKLKWGVAISTFVCTAFGIPVYAVHFSNAKMAG</sequence>
<evidence type="ECO:0000256" key="2">
    <source>
        <dbReference type="SAM" id="Phobius"/>
    </source>
</evidence>
<evidence type="ECO:0000313" key="4">
    <source>
        <dbReference type="Proteomes" id="UP001497392"/>
    </source>
</evidence>
<keyword evidence="2" id="KW-0472">Membrane</keyword>
<feature type="transmembrane region" description="Helical" evidence="2">
    <location>
        <begin position="57"/>
        <end position="76"/>
    </location>
</feature>
<dbReference type="EMBL" id="CAXHTA020000004">
    <property type="protein sequence ID" value="CAL5221036.1"/>
    <property type="molecule type" value="Genomic_DNA"/>
</dbReference>
<dbReference type="PANTHER" id="PTHR36003:SF5">
    <property type="entry name" value="TONB-DEPENDENT HEME RECEPTOR A"/>
    <property type="match status" value="1"/>
</dbReference>
<organism evidence="3 4">
    <name type="scientific">Coccomyxa viridis</name>
    <dbReference type="NCBI Taxonomy" id="1274662"/>
    <lineage>
        <taxon>Eukaryota</taxon>
        <taxon>Viridiplantae</taxon>
        <taxon>Chlorophyta</taxon>
        <taxon>core chlorophytes</taxon>
        <taxon>Trebouxiophyceae</taxon>
        <taxon>Trebouxiophyceae incertae sedis</taxon>
        <taxon>Coccomyxaceae</taxon>
        <taxon>Coccomyxa</taxon>
    </lineage>
</organism>
<dbReference type="Proteomes" id="UP001497392">
    <property type="component" value="Unassembled WGS sequence"/>
</dbReference>
<evidence type="ECO:0000256" key="1">
    <source>
        <dbReference type="SAM" id="MobiDB-lite"/>
    </source>
</evidence>
<accession>A0ABP1FNQ7</accession>
<evidence type="ECO:0000313" key="3">
    <source>
        <dbReference type="EMBL" id="CAL5221036.1"/>
    </source>
</evidence>
<gene>
    <name evidence="3" type="primary">g3156</name>
    <name evidence="3" type="ORF">VP750_LOCUS2695</name>
</gene>
<keyword evidence="4" id="KW-1185">Reference proteome</keyword>
<keyword evidence="2" id="KW-1133">Transmembrane helix</keyword>
<reference evidence="3 4" key="1">
    <citation type="submission" date="2024-06" db="EMBL/GenBank/DDBJ databases">
        <authorList>
            <person name="Kraege A."/>
            <person name="Thomma B."/>
        </authorList>
    </citation>
    <scope>NUCLEOTIDE SEQUENCE [LARGE SCALE GENOMIC DNA]</scope>
</reference>
<proteinExistence type="predicted"/>
<keyword evidence="2" id="KW-0812">Transmembrane</keyword>
<feature type="region of interest" description="Disordered" evidence="1">
    <location>
        <begin position="1"/>
        <end position="35"/>
    </location>
</feature>
<name>A0ABP1FNQ7_9CHLO</name>
<comment type="caution">
    <text evidence="3">The sequence shown here is derived from an EMBL/GenBank/DDBJ whole genome shotgun (WGS) entry which is preliminary data.</text>
</comment>